<keyword evidence="3" id="KW-1185">Reference proteome</keyword>
<sequence>MSSYSPQYQVEKLWDAVEGGDPGFTTTPARLHGHPLRKLRRDMSIRIRMVVLFVFGVIFMLAHDQLNLAMGARTIDEDSSFVSLFGADGLQFVVHSVGTIFAYTTKLLLSAVIGMVFVQVFWMRMRRETHTIAEIDAAFSSKNSPFGIASLKAWRSMFLLAFIPALGAVNMQIVVFSTGSISVQPGNMTSPSCYLWTVNISQGDLGVVVNNGGNIAYTNPKAQVKGFVAQAIMFDSPLAPEILNSSILSYQVQFHAPDLNCTDITSTTNSFELLPPSTVNDPIPVWNTVYQLGTAGGTLGFTTASRDLALAGDGITIVSEDDEQTVECVFYNATYNVSVSQTDVGAFQSTLLNTPTLNNPLVMASANDTGYDMVNSIALADTFARTLNGTVVYDPTTFDFTPDSPVIAYTQFAEQSPGIPWSYKDEDMTSAIPGLLRTVVVGLLSNALPTDSEGSGLLSPARGVCTTEAVVFKYDKSDRARLFLSYLAGLFGTAISIVIGFYAIHVNGVEENIHFSRILASLVHPGLCRHGDIFLDPGARLQLDAQKGEKGKFEVQVVTPV</sequence>
<feature type="transmembrane region" description="Helical" evidence="1">
    <location>
        <begin position="100"/>
        <end position="122"/>
    </location>
</feature>
<name>A0A0H2RJZ1_9AGAM</name>
<keyword evidence="1" id="KW-1133">Transmembrane helix</keyword>
<evidence type="ECO:0000313" key="2">
    <source>
        <dbReference type="EMBL" id="KLO09783.1"/>
    </source>
</evidence>
<feature type="transmembrane region" description="Helical" evidence="1">
    <location>
        <begin position="45"/>
        <end position="63"/>
    </location>
</feature>
<dbReference type="InParanoid" id="A0A0H2RJZ1"/>
<keyword evidence="1" id="KW-0472">Membrane</keyword>
<dbReference type="AlphaFoldDB" id="A0A0H2RJZ1"/>
<protein>
    <submittedName>
        <fullName evidence="2">Uncharacterized protein</fullName>
    </submittedName>
</protein>
<gene>
    <name evidence="2" type="ORF">SCHPADRAFT_549813</name>
</gene>
<proteinExistence type="predicted"/>
<dbReference type="EMBL" id="KQ086045">
    <property type="protein sequence ID" value="KLO09783.1"/>
    <property type="molecule type" value="Genomic_DNA"/>
</dbReference>
<accession>A0A0H2RJZ1</accession>
<reference evidence="2 3" key="1">
    <citation type="submission" date="2015-04" db="EMBL/GenBank/DDBJ databases">
        <title>Complete genome sequence of Schizopora paradoxa KUC8140, a cosmopolitan wood degrader in East Asia.</title>
        <authorList>
            <consortium name="DOE Joint Genome Institute"/>
            <person name="Min B."/>
            <person name="Park H."/>
            <person name="Jang Y."/>
            <person name="Kim J.-J."/>
            <person name="Kim K.H."/>
            <person name="Pangilinan J."/>
            <person name="Lipzen A."/>
            <person name="Riley R."/>
            <person name="Grigoriev I.V."/>
            <person name="Spatafora J.W."/>
            <person name="Choi I.-G."/>
        </authorList>
    </citation>
    <scope>NUCLEOTIDE SEQUENCE [LARGE SCALE GENOMIC DNA]</scope>
    <source>
        <strain evidence="2 3">KUC8140</strain>
    </source>
</reference>
<evidence type="ECO:0000313" key="3">
    <source>
        <dbReference type="Proteomes" id="UP000053477"/>
    </source>
</evidence>
<dbReference type="STRING" id="27342.A0A0H2RJZ1"/>
<evidence type="ECO:0000256" key="1">
    <source>
        <dbReference type="SAM" id="Phobius"/>
    </source>
</evidence>
<dbReference type="OrthoDB" id="5340195at2759"/>
<keyword evidence="1" id="KW-0812">Transmembrane</keyword>
<dbReference type="Proteomes" id="UP000053477">
    <property type="component" value="Unassembled WGS sequence"/>
</dbReference>
<organism evidence="2 3">
    <name type="scientific">Schizopora paradoxa</name>
    <dbReference type="NCBI Taxonomy" id="27342"/>
    <lineage>
        <taxon>Eukaryota</taxon>
        <taxon>Fungi</taxon>
        <taxon>Dikarya</taxon>
        <taxon>Basidiomycota</taxon>
        <taxon>Agaricomycotina</taxon>
        <taxon>Agaricomycetes</taxon>
        <taxon>Hymenochaetales</taxon>
        <taxon>Schizoporaceae</taxon>
        <taxon>Schizopora</taxon>
    </lineage>
</organism>
<feature type="transmembrane region" description="Helical" evidence="1">
    <location>
        <begin position="483"/>
        <end position="504"/>
    </location>
</feature>